<reference evidence="3 4" key="1">
    <citation type="journal article" date="2015" name="Genome Biol.">
        <title>Comparative genomics of Steinernema reveals deeply conserved gene regulatory networks.</title>
        <authorList>
            <person name="Dillman A.R."/>
            <person name="Macchietto M."/>
            <person name="Porter C.F."/>
            <person name="Rogers A."/>
            <person name="Williams B."/>
            <person name="Antoshechkin I."/>
            <person name="Lee M.M."/>
            <person name="Goodwin Z."/>
            <person name="Lu X."/>
            <person name="Lewis E.E."/>
            <person name="Goodrich-Blair H."/>
            <person name="Stock S.P."/>
            <person name="Adams B.J."/>
            <person name="Sternberg P.W."/>
            <person name="Mortazavi A."/>
        </authorList>
    </citation>
    <scope>NUCLEOTIDE SEQUENCE [LARGE SCALE GENOMIC DNA]</scope>
    <source>
        <strain evidence="3 4">ALL</strain>
    </source>
</reference>
<dbReference type="Gene3D" id="3.30.497.10">
    <property type="entry name" value="Antithrombin, subunit I, domain 2"/>
    <property type="match status" value="1"/>
</dbReference>
<dbReference type="InterPro" id="IPR023796">
    <property type="entry name" value="Serpin_dom"/>
</dbReference>
<dbReference type="InterPro" id="IPR042178">
    <property type="entry name" value="Serpin_sf_1"/>
</dbReference>
<evidence type="ECO:0000256" key="1">
    <source>
        <dbReference type="SAM" id="MobiDB-lite"/>
    </source>
</evidence>
<name>A0A4U5P085_STECR</name>
<accession>A0A4U5P085</accession>
<dbReference type="Proteomes" id="UP000298663">
    <property type="component" value="Unassembled WGS sequence"/>
</dbReference>
<evidence type="ECO:0000259" key="2">
    <source>
        <dbReference type="Pfam" id="PF00079"/>
    </source>
</evidence>
<dbReference type="EMBL" id="AZBU02000003">
    <property type="protein sequence ID" value="TKR89349.1"/>
    <property type="molecule type" value="Genomic_DNA"/>
</dbReference>
<reference evidence="3 4" key="2">
    <citation type="journal article" date="2019" name="G3 (Bethesda)">
        <title>Hybrid Assembly of the Genome of the Entomopathogenic Nematode Steinernema carpocapsae Identifies the X-Chromosome.</title>
        <authorList>
            <person name="Serra L."/>
            <person name="Macchietto M."/>
            <person name="Macias-Munoz A."/>
            <person name="McGill C.J."/>
            <person name="Rodriguez I.M."/>
            <person name="Rodriguez B."/>
            <person name="Murad R."/>
            <person name="Mortazavi A."/>
        </authorList>
    </citation>
    <scope>NUCLEOTIDE SEQUENCE [LARGE SCALE GENOMIC DNA]</scope>
    <source>
        <strain evidence="3 4">ALL</strain>
    </source>
</reference>
<feature type="domain" description="Serpin" evidence="2">
    <location>
        <begin position="39"/>
        <end position="109"/>
    </location>
</feature>
<organism evidence="3 4">
    <name type="scientific">Steinernema carpocapsae</name>
    <name type="common">Entomopathogenic nematode</name>
    <dbReference type="NCBI Taxonomy" id="34508"/>
    <lineage>
        <taxon>Eukaryota</taxon>
        <taxon>Metazoa</taxon>
        <taxon>Ecdysozoa</taxon>
        <taxon>Nematoda</taxon>
        <taxon>Chromadorea</taxon>
        <taxon>Rhabditida</taxon>
        <taxon>Tylenchina</taxon>
        <taxon>Panagrolaimomorpha</taxon>
        <taxon>Strongyloidoidea</taxon>
        <taxon>Steinernematidae</taxon>
        <taxon>Steinernema</taxon>
    </lineage>
</organism>
<dbReference type="AlphaFoldDB" id="A0A4U5P085"/>
<keyword evidence="4" id="KW-1185">Reference proteome</keyword>
<feature type="compositionally biased region" description="Basic residues" evidence="1">
    <location>
        <begin position="1"/>
        <end position="11"/>
    </location>
</feature>
<dbReference type="Pfam" id="PF00079">
    <property type="entry name" value="Serpin"/>
    <property type="match status" value="1"/>
</dbReference>
<dbReference type="SUPFAM" id="SSF56574">
    <property type="entry name" value="Serpins"/>
    <property type="match status" value="1"/>
</dbReference>
<dbReference type="InterPro" id="IPR036186">
    <property type="entry name" value="Serpin_sf"/>
</dbReference>
<dbReference type="OrthoDB" id="9518664at2759"/>
<evidence type="ECO:0000313" key="4">
    <source>
        <dbReference type="Proteomes" id="UP000298663"/>
    </source>
</evidence>
<protein>
    <recommendedName>
        <fullName evidence="2">Serpin domain-containing protein</fullName>
    </recommendedName>
</protein>
<feature type="region of interest" description="Disordered" evidence="1">
    <location>
        <begin position="1"/>
        <end position="20"/>
    </location>
</feature>
<gene>
    <name evidence="3" type="ORF">L596_013468</name>
</gene>
<comment type="caution">
    <text evidence="3">The sequence shown here is derived from an EMBL/GenBank/DDBJ whole genome shotgun (WGS) entry which is preliminary data.</text>
</comment>
<proteinExistence type="predicted"/>
<sequence>MGPKKRCRIRQKTVDSPPDKKIKPFLDSEKAIIDPEFANSFANIALKLLNTEDKKSSVVSPYSICMALVVAGTGASGQTQKEILETAFGGVELAEITNMFEATFDHLTDVLIANAVFFDVLSLA</sequence>
<evidence type="ECO:0000313" key="3">
    <source>
        <dbReference type="EMBL" id="TKR89349.1"/>
    </source>
</evidence>